<dbReference type="PANTHER" id="PTHR10859">
    <property type="entry name" value="GLYCOSYL TRANSFERASE"/>
    <property type="match status" value="1"/>
</dbReference>
<sequence length="241" mass="28396">MKTSAFSLIIPIYNEAEILENQVEKLMHEVGRVLPNAEYEVILVENGSTDNSFNIAEKLTKKNSLIKLVRLKNSSYGQAFKEGVRNARYDFVFQFDIDFWDTDFLDLSLLLLGRYDFIIGSKNLGTSIDRRPLTRKIFSKMLEFFLKFYFNVPFSDTHGIKAMKRQLILPLIDEVQSQNHFFDSELLIMCHYLRYSFKELPVSLQEIRGTRFSFLIRTVETLYEFIKLISVKKLLVRYAYF</sequence>
<reference evidence="2 3" key="1">
    <citation type="journal article" date="2016" name="Nat. Commun.">
        <title>Thousands of microbial genomes shed light on interconnected biogeochemical processes in an aquifer system.</title>
        <authorList>
            <person name="Anantharaman K."/>
            <person name="Brown C.T."/>
            <person name="Hug L.A."/>
            <person name="Sharon I."/>
            <person name="Castelle C.J."/>
            <person name="Probst A.J."/>
            <person name="Thomas B.C."/>
            <person name="Singh A."/>
            <person name="Wilkins M.J."/>
            <person name="Karaoz U."/>
            <person name="Brodie E.L."/>
            <person name="Williams K.H."/>
            <person name="Hubbard S.S."/>
            <person name="Banfield J.F."/>
        </authorList>
    </citation>
    <scope>NUCLEOTIDE SEQUENCE [LARGE SCALE GENOMIC DNA]</scope>
</reference>
<dbReference type="GO" id="GO:0006487">
    <property type="term" value="P:protein N-linked glycosylation"/>
    <property type="evidence" value="ECO:0007669"/>
    <property type="project" value="TreeGrafter"/>
</dbReference>
<dbReference type="Pfam" id="PF00535">
    <property type="entry name" value="Glycos_transf_2"/>
    <property type="match status" value="1"/>
</dbReference>
<comment type="caution">
    <text evidence="2">The sequence shown here is derived from an EMBL/GenBank/DDBJ whole genome shotgun (WGS) entry which is preliminary data.</text>
</comment>
<dbReference type="CDD" id="cd04179">
    <property type="entry name" value="DPM_DPG-synthase_like"/>
    <property type="match status" value="1"/>
</dbReference>
<dbReference type="EMBL" id="MGAG01000003">
    <property type="protein sequence ID" value="OGK42264.1"/>
    <property type="molecule type" value="Genomic_DNA"/>
</dbReference>
<dbReference type="InterPro" id="IPR029044">
    <property type="entry name" value="Nucleotide-diphossugar_trans"/>
</dbReference>
<dbReference type="PANTHER" id="PTHR10859:SF91">
    <property type="entry name" value="DOLICHYL-PHOSPHATE BETA-GLUCOSYLTRANSFERASE"/>
    <property type="match status" value="1"/>
</dbReference>
<dbReference type="InterPro" id="IPR001173">
    <property type="entry name" value="Glyco_trans_2-like"/>
</dbReference>
<proteinExistence type="predicted"/>
<evidence type="ECO:0000313" key="3">
    <source>
        <dbReference type="Proteomes" id="UP000177698"/>
    </source>
</evidence>
<organism evidence="2 3">
    <name type="scientific">Candidatus Roizmanbacteria bacterium RIFCSPLOWO2_01_FULL_37_12</name>
    <dbReference type="NCBI Taxonomy" id="1802056"/>
    <lineage>
        <taxon>Bacteria</taxon>
        <taxon>Candidatus Roizmaniibacteriota</taxon>
    </lineage>
</organism>
<dbReference type="STRING" id="1802056.A2954_04615"/>
<name>A0A1F7IFX2_9BACT</name>
<dbReference type="Proteomes" id="UP000177698">
    <property type="component" value="Unassembled WGS sequence"/>
</dbReference>
<dbReference type="AlphaFoldDB" id="A0A1F7IFX2"/>
<dbReference type="SUPFAM" id="SSF53448">
    <property type="entry name" value="Nucleotide-diphospho-sugar transferases"/>
    <property type="match status" value="1"/>
</dbReference>
<dbReference type="Gene3D" id="3.90.550.10">
    <property type="entry name" value="Spore Coat Polysaccharide Biosynthesis Protein SpsA, Chain A"/>
    <property type="match status" value="1"/>
</dbReference>
<protein>
    <recommendedName>
        <fullName evidence="1">Glycosyltransferase 2-like domain-containing protein</fullName>
    </recommendedName>
</protein>
<accession>A0A1F7IFX2</accession>
<gene>
    <name evidence="2" type="ORF">A2954_04615</name>
</gene>
<feature type="domain" description="Glycosyltransferase 2-like" evidence="1">
    <location>
        <begin position="7"/>
        <end position="103"/>
    </location>
</feature>
<evidence type="ECO:0000313" key="2">
    <source>
        <dbReference type="EMBL" id="OGK42264.1"/>
    </source>
</evidence>
<evidence type="ECO:0000259" key="1">
    <source>
        <dbReference type="Pfam" id="PF00535"/>
    </source>
</evidence>